<keyword evidence="11" id="KW-1185">Reference proteome</keyword>
<evidence type="ECO:0000256" key="5">
    <source>
        <dbReference type="ARBA" id="ARBA00023002"/>
    </source>
</evidence>
<evidence type="ECO:0000313" key="10">
    <source>
        <dbReference type="EMBL" id="OSY38334.1"/>
    </source>
</evidence>
<dbReference type="OrthoDB" id="3807506at2"/>
<evidence type="ECO:0000256" key="3">
    <source>
        <dbReference type="ARBA" id="ARBA00022714"/>
    </source>
</evidence>
<dbReference type="SUPFAM" id="SSF63380">
    <property type="entry name" value="Riboflavin synthase domain-like"/>
    <property type="match status" value="1"/>
</dbReference>
<dbReference type="PANTHER" id="PTHR47354:SF1">
    <property type="entry name" value="CARNITINE MONOOXYGENASE REDUCTASE SUBUNIT"/>
    <property type="match status" value="1"/>
</dbReference>
<dbReference type="Proteomes" id="UP000194360">
    <property type="component" value="Unassembled WGS sequence"/>
</dbReference>
<dbReference type="EMBL" id="MIGB01000023">
    <property type="protein sequence ID" value="OSY38334.1"/>
    <property type="molecule type" value="Genomic_DNA"/>
</dbReference>
<keyword evidence="10" id="KW-0223">Dioxygenase</keyword>
<keyword evidence="7" id="KW-0411">Iron-sulfur</keyword>
<dbReference type="PROSITE" id="PS51384">
    <property type="entry name" value="FAD_FR"/>
    <property type="match status" value="1"/>
</dbReference>
<evidence type="ECO:0000256" key="7">
    <source>
        <dbReference type="ARBA" id="ARBA00023014"/>
    </source>
</evidence>
<dbReference type="InterPro" id="IPR006058">
    <property type="entry name" value="2Fe2S_fd_BS"/>
</dbReference>
<dbReference type="PROSITE" id="PS51085">
    <property type="entry name" value="2FE2S_FER_2"/>
    <property type="match status" value="1"/>
</dbReference>
<evidence type="ECO:0000259" key="8">
    <source>
        <dbReference type="PROSITE" id="PS51085"/>
    </source>
</evidence>
<evidence type="ECO:0000256" key="1">
    <source>
        <dbReference type="ARBA" id="ARBA00001974"/>
    </source>
</evidence>
<comment type="caution">
    <text evidence="10">The sequence shown here is derived from an EMBL/GenBank/DDBJ whole genome shotgun (WGS) entry which is preliminary data.</text>
</comment>
<dbReference type="Gene3D" id="3.40.50.80">
    <property type="entry name" value="Nucleotide-binding domain of ferredoxin-NADP reductase (FNR) module"/>
    <property type="match status" value="1"/>
</dbReference>
<dbReference type="InterPro" id="IPR017938">
    <property type="entry name" value="Riboflavin_synthase-like_b-brl"/>
</dbReference>
<comment type="cofactor">
    <cofactor evidence="1">
        <name>FAD</name>
        <dbReference type="ChEBI" id="CHEBI:57692"/>
    </cofactor>
</comment>
<dbReference type="CDD" id="cd06185">
    <property type="entry name" value="PDR_like"/>
    <property type="match status" value="1"/>
</dbReference>
<keyword evidence="6" id="KW-0408">Iron</keyword>
<evidence type="ECO:0000313" key="11">
    <source>
        <dbReference type="Proteomes" id="UP000194360"/>
    </source>
</evidence>
<dbReference type="InterPro" id="IPR012675">
    <property type="entry name" value="Beta-grasp_dom_sf"/>
</dbReference>
<dbReference type="PANTHER" id="PTHR47354">
    <property type="entry name" value="NADH OXIDOREDUCTASE HCR"/>
    <property type="match status" value="1"/>
</dbReference>
<keyword evidence="3" id="KW-0001">2Fe-2S</keyword>
<accession>A0A1Y2MSY5</accession>
<feature type="domain" description="FAD-binding FR-type" evidence="9">
    <location>
        <begin position="3"/>
        <end position="105"/>
    </location>
</feature>
<dbReference type="InterPro" id="IPR036010">
    <property type="entry name" value="2Fe-2S_ferredoxin-like_sf"/>
</dbReference>
<dbReference type="InterPro" id="IPR050415">
    <property type="entry name" value="MRET"/>
</dbReference>
<protein>
    <submittedName>
        <fullName evidence="10">Phenoxybenzoate dioxygenase subunit beta</fullName>
        <ecNumber evidence="10">1.-.-.-</ecNumber>
    </submittedName>
</protein>
<dbReference type="AlphaFoldDB" id="A0A1Y2MSY5"/>
<dbReference type="GO" id="GO:0046872">
    <property type="term" value="F:metal ion binding"/>
    <property type="evidence" value="ECO:0007669"/>
    <property type="project" value="UniProtKB-KW"/>
</dbReference>
<name>A0A1Y2MSY5_PSEAH</name>
<dbReference type="EC" id="1.-.-.-" evidence="10"/>
<organism evidence="10 11">
    <name type="scientific">Pseudonocardia autotrophica</name>
    <name type="common">Amycolata autotrophica</name>
    <name type="synonym">Nocardia autotrophica</name>
    <dbReference type="NCBI Taxonomy" id="2074"/>
    <lineage>
        <taxon>Bacteria</taxon>
        <taxon>Bacillati</taxon>
        <taxon>Actinomycetota</taxon>
        <taxon>Actinomycetes</taxon>
        <taxon>Pseudonocardiales</taxon>
        <taxon>Pseudonocardiaceae</taxon>
        <taxon>Pseudonocardia</taxon>
    </lineage>
</organism>
<evidence type="ECO:0000256" key="6">
    <source>
        <dbReference type="ARBA" id="ARBA00023004"/>
    </source>
</evidence>
<dbReference type="GO" id="GO:0051213">
    <property type="term" value="F:dioxygenase activity"/>
    <property type="evidence" value="ECO:0007669"/>
    <property type="project" value="UniProtKB-KW"/>
</dbReference>
<reference evidence="10 11" key="1">
    <citation type="submission" date="2016-09" db="EMBL/GenBank/DDBJ databases">
        <title>Pseudonocardia autotrophica DSM535, a candidate organism with high potential of specific P450 cytochromes.</title>
        <authorList>
            <person name="Grumaz C."/>
            <person name="Vainshtein Y."/>
            <person name="Kirstahler P."/>
            <person name="Sohn K."/>
        </authorList>
    </citation>
    <scope>NUCLEOTIDE SEQUENCE [LARGE SCALE GENOMIC DNA]</scope>
    <source>
        <strain evidence="10 11">DSM 535</strain>
    </source>
</reference>
<gene>
    <name evidence="10" type="primary">pobB_5</name>
    <name evidence="10" type="ORF">BG845_04095</name>
</gene>
<proteinExistence type="predicted"/>
<dbReference type="SUPFAM" id="SSF52343">
    <property type="entry name" value="Ferredoxin reductase-like, C-terminal NADP-linked domain"/>
    <property type="match status" value="1"/>
</dbReference>
<feature type="domain" description="2Fe-2S ferredoxin-type" evidence="8">
    <location>
        <begin position="229"/>
        <end position="314"/>
    </location>
</feature>
<dbReference type="SUPFAM" id="SSF54292">
    <property type="entry name" value="2Fe-2S ferredoxin-like"/>
    <property type="match status" value="1"/>
</dbReference>
<dbReference type="InterPro" id="IPR001041">
    <property type="entry name" value="2Fe-2S_ferredoxin-type"/>
</dbReference>
<keyword evidence="5 10" id="KW-0560">Oxidoreductase</keyword>
<dbReference type="Gene3D" id="2.40.30.10">
    <property type="entry name" value="Translation factors"/>
    <property type="match status" value="1"/>
</dbReference>
<dbReference type="STRING" id="2074.BG845_04095"/>
<dbReference type="RefSeq" id="WP_085914292.1">
    <property type="nucleotide sequence ID" value="NZ_AP018920.1"/>
</dbReference>
<dbReference type="Pfam" id="PF00111">
    <property type="entry name" value="Fer2"/>
    <property type="match status" value="1"/>
</dbReference>
<dbReference type="InterPro" id="IPR017927">
    <property type="entry name" value="FAD-bd_FR_type"/>
</dbReference>
<dbReference type="PROSITE" id="PS00197">
    <property type="entry name" value="2FE2S_FER_1"/>
    <property type="match status" value="1"/>
</dbReference>
<dbReference type="InterPro" id="IPR039261">
    <property type="entry name" value="FNR_nucleotide-bd"/>
</dbReference>
<evidence type="ECO:0000256" key="4">
    <source>
        <dbReference type="ARBA" id="ARBA00022723"/>
    </source>
</evidence>
<dbReference type="Gene3D" id="3.10.20.30">
    <property type="match status" value="1"/>
</dbReference>
<sequence length="314" mass="33612">MGTSERDLVVRTITAVADGVIAIELADPDGGALAPWSPGAHLDLVLPNGLTRQYSLCGDVDDTSRYRIGVLREPQSRGGSEWLHTEPAVGDRLTVRGPRNNFALVDAAHHVFVAGGIGVTPLLPMLDAVRRRGGSWQMIYGGRTRDAMAFRGELPPEVEIVPQDEAGHPDLGRLLDDPKPGTLVYCCGPAGLIEAVQQQCAGWGDPDAVRYELFAAPDAEDDSADQQPFEVELAHTGTSFVVRPGESILTRAVAAGADIDFDCRDGICGSCETPILDGRADHRDHVLTAAEQDEQSCLMICVSRSATPRLVLDL</sequence>
<evidence type="ECO:0000256" key="2">
    <source>
        <dbReference type="ARBA" id="ARBA00022630"/>
    </source>
</evidence>
<keyword evidence="4" id="KW-0479">Metal-binding</keyword>
<dbReference type="PRINTS" id="PR00409">
    <property type="entry name" value="PHDIOXRDTASE"/>
</dbReference>
<dbReference type="CDD" id="cd00207">
    <property type="entry name" value="fer2"/>
    <property type="match status" value="1"/>
</dbReference>
<keyword evidence="2" id="KW-0285">Flavoprotein</keyword>
<evidence type="ECO:0000259" key="9">
    <source>
        <dbReference type="PROSITE" id="PS51384"/>
    </source>
</evidence>
<dbReference type="GO" id="GO:0051537">
    <property type="term" value="F:2 iron, 2 sulfur cluster binding"/>
    <property type="evidence" value="ECO:0007669"/>
    <property type="project" value="UniProtKB-KW"/>
</dbReference>